<dbReference type="PRINTS" id="PR00258">
    <property type="entry name" value="SPERACTRCPTR"/>
</dbReference>
<proteinExistence type="predicted"/>
<keyword evidence="3" id="KW-0732">Signal</keyword>
<dbReference type="Pfam" id="PF06119">
    <property type="entry name" value="NIDO"/>
    <property type="match status" value="2"/>
</dbReference>
<evidence type="ECO:0000259" key="11">
    <source>
        <dbReference type="PROSITE" id="PS50287"/>
    </source>
</evidence>
<dbReference type="CDD" id="cd00033">
    <property type="entry name" value="CCP"/>
    <property type="match status" value="2"/>
</dbReference>
<comment type="caution">
    <text evidence="13">The sequence shown here is derived from an EMBL/GenBank/DDBJ whole genome shotgun (WGS) entry which is preliminary data.</text>
</comment>
<comment type="caution">
    <text evidence="9">Lacks conserved residue(s) required for the propagation of feature annotation.</text>
</comment>
<evidence type="ECO:0000313" key="13">
    <source>
        <dbReference type="EMBL" id="CAI8034867.1"/>
    </source>
</evidence>
<keyword evidence="8" id="KW-0325">Glycoprotein</keyword>
<dbReference type="Gene3D" id="2.10.70.10">
    <property type="entry name" value="Complement Module, domain 1"/>
    <property type="match status" value="2"/>
</dbReference>
<dbReference type="InterPro" id="IPR003886">
    <property type="entry name" value="NIDO_dom"/>
</dbReference>
<reference evidence="13" key="1">
    <citation type="submission" date="2023-03" db="EMBL/GenBank/DDBJ databases">
        <authorList>
            <person name="Steffen K."/>
            <person name="Cardenas P."/>
        </authorList>
    </citation>
    <scope>NUCLEOTIDE SEQUENCE</scope>
</reference>
<dbReference type="Pfam" id="PF00084">
    <property type="entry name" value="Sushi"/>
    <property type="match status" value="2"/>
</dbReference>
<dbReference type="PROSITE" id="PS50287">
    <property type="entry name" value="SRCR_2"/>
    <property type="match status" value="2"/>
</dbReference>
<keyword evidence="2" id="KW-0812">Transmembrane</keyword>
<feature type="domain" description="Sushi" evidence="12">
    <location>
        <begin position="245"/>
        <end position="300"/>
    </location>
</feature>
<evidence type="ECO:0000256" key="7">
    <source>
        <dbReference type="ARBA" id="ARBA00023157"/>
    </source>
</evidence>
<evidence type="ECO:0000259" key="12">
    <source>
        <dbReference type="PROSITE" id="PS50923"/>
    </source>
</evidence>
<dbReference type="PROSITE" id="PS50923">
    <property type="entry name" value="SUSHI"/>
    <property type="match status" value="2"/>
</dbReference>
<dbReference type="GO" id="GO:0016020">
    <property type="term" value="C:membrane"/>
    <property type="evidence" value="ECO:0007669"/>
    <property type="project" value="UniProtKB-SubCell"/>
</dbReference>
<feature type="domain" description="Sushi" evidence="12">
    <location>
        <begin position="569"/>
        <end position="627"/>
    </location>
</feature>
<keyword evidence="6" id="KW-0472">Membrane</keyword>
<dbReference type="SMART" id="SM00032">
    <property type="entry name" value="CCP"/>
    <property type="match status" value="3"/>
</dbReference>
<evidence type="ECO:0000256" key="6">
    <source>
        <dbReference type="ARBA" id="ARBA00023136"/>
    </source>
</evidence>
<evidence type="ECO:0000256" key="3">
    <source>
        <dbReference type="ARBA" id="ARBA00022729"/>
    </source>
</evidence>
<feature type="disulfide bond" evidence="9">
    <location>
        <begin position="810"/>
        <end position="820"/>
    </location>
</feature>
<dbReference type="Gene3D" id="3.10.250.10">
    <property type="entry name" value="SRCR-like domain"/>
    <property type="match status" value="2"/>
</dbReference>
<feature type="disulfide bond" evidence="9">
    <location>
        <begin position="706"/>
        <end position="716"/>
    </location>
</feature>
<keyword evidence="10" id="KW-0768">Sushi</keyword>
<sequence length="846" mass="95516">MKVSQEGLIPYGEGIGDQCLDGTKERSCNQLLIESDVTEKLPLNVNYTFYGRNYSSVYICENGLISFEDCKGFCKNQTDLRASSVPVIAGIWQDIILFDFHSSGGNFKVPYAYYKERTNNNENSGCFVESKEKIEQHLQRGFGERLSYFNLTHMLISTWHAIDNTNGTVQIVIATEDGERDTYALLIYNEWNVTEEQRMQIGFSAGCDEKYFPLSSIAGTSNIGVPGVYAFRIDQRDIIDPSKAVGCGDLPDPQNGKVKYTSTILNSLANYTCTADCDFMLTRECLTNGSWSGREPECPDVACRGLESCHPENGWLSLISESQGLVAKYGCELGYIPNNTRDTRHCECGSWSGDEIRCEEMCPEVGQDKECGKHSQILACDSRKDGISNTSKFHLNGSYEFFQEPLRSIQVYDNGSVHFNDGSLTIVVLNVTKNDGAHFFYDWEMSNPHYFNNQKRYVKCLLNMAMEDFNLKHMFIVTWKDYWFHDKSKITFQLAIVSDSSTTHALFLYGDINLEDTPVLTGLRAEDAPCHGQTFYHFPVNPLHETSSDIGISGAYILRIDEIPGGIHCNCSIDEFVNPANGEADIINTLRASWAVYDCRRGFSMTGDNPRQCINGIWIGTAPECKRKLRIRLVDPESGQETLKSGLVEVLRDPEWRSVCDDYWTYEDANVVCRQLGFLGFGAETIRRLPFRKNEPRRYWLDDVKCNGDESSLFDCPHRGWGVHNCGRRERAGVKCLNESDIDIHIVNGDMSGAVELWMGNEWRSLCCNHWTSQDARVACRQLGHSADGAMTMEVKAENDAKYWMDHVNCDGDEEYLFACTHLGFTDEDNECKKGVRAGVTCLAEP</sequence>
<dbReference type="SMART" id="SM00202">
    <property type="entry name" value="SR"/>
    <property type="match status" value="2"/>
</dbReference>
<dbReference type="SUPFAM" id="SSF57535">
    <property type="entry name" value="Complement control module/SCR domain"/>
    <property type="match status" value="2"/>
</dbReference>
<evidence type="ECO:0000256" key="8">
    <source>
        <dbReference type="ARBA" id="ARBA00023180"/>
    </source>
</evidence>
<keyword evidence="13" id="KW-0675">Receptor</keyword>
<evidence type="ECO:0000256" key="5">
    <source>
        <dbReference type="ARBA" id="ARBA00022989"/>
    </source>
</evidence>
<dbReference type="Pfam" id="PF00530">
    <property type="entry name" value="SRCR"/>
    <property type="match status" value="2"/>
</dbReference>
<evidence type="ECO:0000256" key="4">
    <source>
        <dbReference type="ARBA" id="ARBA00022737"/>
    </source>
</evidence>
<dbReference type="EMBL" id="CASHTH010002757">
    <property type="protein sequence ID" value="CAI8034867.1"/>
    <property type="molecule type" value="Genomic_DNA"/>
</dbReference>
<dbReference type="AlphaFoldDB" id="A0AA35ST51"/>
<gene>
    <name evidence="13" type="ORF">GBAR_LOCUS19590</name>
</gene>
<dbReference type="Proteomes" id="UP001174909">
    <property type="component" value="Unassembled WGS sequence"/>
</dbReference>
<accession>A0AA35ST51</accession>
<evidence type="ECO:0000256" key="2">
    <source>
        <dbReference type="ARBA" id="ARBA00022692"/>
    </source>
</evidence>
<dbReference type="PANTHER" id="PTHR48071">
    <property type="entry name" value="SRCR DOMAIN-CONTAINING PROTEIN"/>
    <property type="match status" value="1"/>
</dbReference>
<protein>
    <submittedName>
        <fullName evidence="13">Scavenger receptor cysteine-rich type 1 protein M130</fullName>
    </submittedName>
</protein>
<dbReference type="PANTHER" id="PTHR48071:SF18">
    <property type="entry name" value="DELETED IN MALIGNANT BRAIN TUMORS 1 PROTEIN-RELATED"/>
    <property type="match status" value="1"/>
</dbReference>
<feature type="domain" description="SRCR" evidence="11">
    <location>
        <begin position="631"/>
        <end position="737"/>
    </location>
</feature>
<dbReference type="InterPro" id="IPR000436">
    <property type="entry name" value="Sushi_SCR_CCP_dom"/>
</dbReference>
<organism evidence="13 14">
    <name type="scientific">Geodia barretti</name>
    <name type="common">Barrett's horny sponge</name>
    <dbReference type="NCBI Taxonomy" id="519541"/>
    <lineage>
        <taxon>Eukaryota</taxon>
        <taxon>Metazoa</taxon>
        <taxon>Porifera</taxon>
        <taxon>Demospongiae</taxon>
        <taxon>Heteroscleromorpha</taxon>
        <taxon>Tetractinellida</taxon>
        <taxon>Astrophorina</taxon>
        <taxon>Geodiidae</taxon>
        <taxon>Geodia</taxon>
    </lineage>
</organism>
<keyword evidence="7 9" id="KW-1015">Disulfide bond</keyword>
<dbReference type="GO" id="GO:0007160">
    <property type="term" value="P:cell-matrix adhesion"/>
    <property type="evidence" value="ECO:0007669"/>
    <property type="project" value="InterPro"/>
</dbReference>
<keyword evidence="14" id="KW-1185">Reference proteome</keyword>
<dbReference type="InterPro" id="IPR036772">
    <property type="entry name" value="SRCR-like_dom_sf"/>
</dbReference>
<evidence type="ECO:0000313" key="14">
    <source>
        <dbReference type="Proteomes" id="UP001174909"/>
    </source>
</evidence>
<dbReference type="SMART" id="SM00539">
    <property type="entry name" value="NIDO"/>
    <property type="match status" value="2"/>
</dbReference>
<feature type="domain" description="SRCR" evidence="11">
    <location>
        <begin position="744"/>
        <end position="843"/>
    </location>
</feature>
<comment type="subcellular location">
    <subcellularLocation>
        <location evidence="1">Membrane</location>
        <topology evidence="1">Single-pass membrane protein</topology>
    </subcellularLocation>
</comment>
<dbReference type="SUPFAM" id="SSF56487">
    <property type="entry name" value="SRCR-like"/>
    <property type="match status" value="2"/>
</dbReference>
<keyword evidence="5" id="KW-1133">Transmembrane helix</keyword>
<dbReference type="InterPro" id="IPR001190">
    <property type="entry name" value="SRCR"/>
</dbReference>
<evidence type="ECO:0000256" key="9">
    <source>
        <dbReference type="PROSITE-ProRule" id="PRU00196"/>
    </source>
</evidence>
<dbReference type="FunFam" id="3.10.250.10:FF:000016">
    <property type="entry name" value="Scavenger receptor cysteine-rich protein type 12"/>
    <property type="match status" value="2"/>
</dbReference>
<keyword evidence="4" id="KW-0677">Repeat</keyword>
<evidence type="ECO:0000256" key="1">
    <source>
        <dbReference type="ARBA" id="ARBA00004167"/>
    </source>
</evidence>
<evidence type="ECO:0000256" key="10">
    <source>
        <dbReference type="PROSITE-ProRule" id="PRU00302"/>
    </source>
</evidence>
<dbReference type="InterPro" id="IPR035976">
    <property type="entry name" value="Sushi/SCR/CCP_sf"/>
</dbReference>
<name>A0AA35ST51_GEOBA</name>